<dbReference type="Proteomes" id="UP000707352">
    <property type="component" value="Unassembled WGS sequence"/>
</dbReference>
<keyword evidence="10" id="KW-1185">Reference proteome</keyword>
<keyword evidence="3" id="KW-0732">Signal</keyword>
<evidence type="ECO:0000256" key="4">
    <source>
        <dbReference type="ARBA" id="ARBA00022737"/>
    </source>
</evidence>
<dbReference type="Gene3D" id="2.60.40.2030">
    <property type="match status" value="2"/>
</dbReference>
<evidence type="ECO:0000256" key="5">
    <source>
        <dbReference type="ARBA" id="ARBA00022837"/>
    </source>
</evidence>
<dbReference type="EMBL" id="JAATJS010000002">
    <property type="protein sequence ID" value="NIX76030.1"/>
    <property type="molecule type" value="Genomic_DNA"/>
</dbReference>
<feature type="domain" description="Cadherin" evidence="8">
    <location>
        <begin position="1104"/>
        <end position="1210"/>
    </location>
</feature>
<comment type="subcellular location">
    <subcellularLocation>
        <location evidence="1">Membrane</location>
        <topology evidence="1">Single-pass membrane protein</topology>
    </subcellularLocation>
</comment>
<keyword evidence="7" id="KW-0325">Glycoprotein</keyword>
<feature type="domain" description="Cadherin" evidence="8">
    <location>
        <begin position="563"/>
        <end position="652"/>
    </location>
</feature>
<dbReference type="InterPro" id="IPR050174">
    <property type="entry name" value="Protocadherin/Cadherin-CA"/>
</dbReference>
<dbReference type="InterPro" id="IPR018511">
    <property type="entry name" value="Hemolysin-typ_Ca-bd_CS"/>
</dbReference>
<dbReference type="PANTHER" id="PTHR24028">
    <property type="entry name" value="CADHERIN-87A"/>
    <property type="match status" value="1"/>
</dbReference>
<keyword evidence="6" id="KW-0472">Membrane</keyword>
<feature type="domain" description="Cadherin" evidence="8">
    <location>
        <begin position="232"/>
        <end position="331"/>
    </location>
</feature>
<dbReference type="Gene3D" id="2.150.10.10">
    <property type="entry name" value="Serralysin-like metalloprotease, C-terminal"/>
    <property type="match status" value="1"/>
</dbReference>
<evidence type="ECO:0000256" key="7">
    <source>
        <dbReference type="ARBA" id="ARBA00023180"/>
    </source>
</evidence>
<dbReference type="CDD" id="cd11304">
    <property type="entry name" value="Cadherin_repeat"/>
    <property type="match status" value="9"/>
</dbReference>
<dbReference type="RefSeq" id="WP_167671940.1">
    <property type="nucleotide sequence ID" value="NZ_JAATJS010000002.1"/>
</dbReference>
<evidence type="ECO:0000256" key="1">
    <source>
        <dbReference type="ARBA" id="ARBA00004167"/>
    </source>
</evidence>
<feature type="domain" description="Cadherin" evidence="8">
    <location>
        <begin position="775"/>
        <end position="865"/>
    </location>
</feature>
<dbReference type="InterPro" id="IPR015919">
    <property type="entry name" value="Cadherin-like_sf"/>
</dbReference>
<evidence type="ECO:0000313" key="9">
    <source>
        <dbReference type="EMBL" id="NIX76030.1"/>
    </source>
</evidence>
<dbReference type="SMART" id="SM00237">
    <property type="entry name" value="Calx_beta"/>
    <property type="match status" value="2"/>
</dbReference>
<accession>A0ABX0V849</accession>
<dbReference type="PROSITE" id="PS00330">
    <property type="entry name" value="HEMOLYSIN_CALCIUM"/>
    <property type="match status" value="2"/>
</dbReference>
<dbReference type="Pfam" id="PF00028">
    <property type="entry name" value="Cadherin"/>
    <property type="match status" value="4"/>
</dbReference>
<dbReference type="InterPro" id="IPR003644">
    <property type="entry name" value="Calx_beta"/>
</dbReference>
<proteinExistence type="predicted"/>
<keyword evidence="4" id="KW-0677">Repeat</keyword>
<evidence type="ECO:0000259" key="8">
    <source>
        <dbReference type="PROSITE" id="PS50268"/>
    </source>
</evidence>
<evidence type="ECO:0000256" key="3">
    <source>
        <dbReference type="ARBA" id="ARBA00022729"/>
    </source>
</evidence>
<dbReference type="InterPro" id="IPR011049">
    <property type="entry name" value="Serralysin-like_metalloprot_C"/>
</dbReference>
<organism evidence="9 10">
    <name type="scientific">Microvirga terricola</name>
    <dbReference type="NCBI Taxonomy" id="2719797"/>
    <lineage>
        <taxon>Bacteria</taxon>
        <taxon>Pseudomonadati</taxon>
        <taxon>Pseudomonadota</taxon>
        <taxon>Alphaproteobacteria</taxon>
        <taxon>Hyphomicrobiales</taxon>
        <taxon>Methylobacteriaceae</taxon>
        <taxon>Microvirga</taxon>
    </lineage>
</organism>
<dbReference type="PRINTS" id="PR00313">
    <property type="entry name" value="CABNDNGRPT"/>
</dbReference>
<name>A0ABX0V849_9HYPH</name>
<dbReference type="Gene3D" id="2.60.40.60">
    <property type="entry name" value="Cadherins"/>
    <property type="match status" value="7"/>
</dbReference>
<keyword evidence="6" id="KW-1133">Transmembrane helix</keyword>
<feature type="domain" description="Cadherin" evidence="8">
    <location>
        <begin position="348"/>
        <end position="440"/>
    </location>
</feature>
<evidence type="ECO:0000256" key="2">
    <source>
        <dbReference type="ARBA" id="ARBA00022692"/>
    </source>
</evidence>
<dbReference type="Pfam" id="PF03160">
    <property type="entry name" value="Calx-beta"/>
    <property type="match status" value="2"/>
</dbReference>
<dbReference type="InterPro" id="IPR038081">
    <property type="entry name" value="CalX-like_sf"/>
</dbReference>
<dbReference type="SUPFAM" id="SSF51120">
    <property type="entry name" value="beta-Roll"/>
    <property type="match status" value="1"/>
</dbReference>
<dbReference type="SUPFAM" id="SSF141072">
    <property type="entry name" value="CalX-like"/>
    <property type="match status" value="1"/>
</dbReference>
<reference evidence="9 10" key="1">
    <citation type="submission" date="2020-03" db="EMBL/GenBank/DDBJ databases">
        <title>The genome sequence of Microvirga sp. c23x22.</title>
        <authorList>
            <person name="Zhang X."/>
        </authorList>
    </citation>
    <scope>NUCLEOTIDE SEQUENCE [LARGE SCALE GENOMIC DNA]</scope>
    <source>
        <strain evidence="10">c23x22</strain>
    </source>
</reference>
<feature type="domain" description="Cadherin" evidence="8">
    <location>
        <begin position="656"/>
        <end position="755"/>
    </location>
</feature>
<dbReference type="InterPro" id="IPR002126">
    <property type="entry name" value="Cadherin-like_dom"/>
</dbReference>
<sequence>MAYNLTIVAASGGTQGTGSNGPYTVIFPENIATDTVIGTMVGFDTTKNYTFRFKTVGGVLYDGEGRFKIVGDKIVVADGGDVKFNYEDISLFNLKIEVVDALGVVQHEGGYNVSLTDVNEAPKNLNLSNTSIVENSAGALIGNLTASDLDAGDTKTYSITKDDDAKFVITNNKLYLRAGVSLDYETKQSHKVTVRVTDKAGLFVEKEFTIAVTNDPSDDAPTNTAPSNVRLTTGGTTAAVNENSGAGTPVATVTADDNGGTAGLRYTTNSSVFDINATTGQITVKNGAVLNYEGTNTYTMTVTVTDLNGTGLSTQQTFTINLNNVNEAPTGVNFTNVQTVQAGATGANSQVVKANAVDPDAAGSGFTNNSYRFSNGNLTDDTGLFKIDATTGQITTTRAVTASDAGTKTLNVVAYDGSLVGPAVAYTVTVQGAANTAPTNVRLTAGGTTAAVNENSAAGAVVGTVTADDDGGASGLRYATSSSMFDINATTGQITVKNGAVLNYEGTNTYTMTVTVTDTNGTGLSTQQNFTINLNNVNEAPTGVNFTNVQAVQAGATAANAQVVKANAVDPDAVGSGFTNNSYRFSNGGLTDDTGLFKIDATTGQITTTRAVTASDAGTKTLNVVAYDGGLVGPAVAYNVTVQAATNTAPTNVRLTAGGTTAAVNENSTAGTVVGTVTADDDGGASGLRYATNSSVFDINATTGQITVKNGASLNYEGTNTYTMTVTVTDTNGTGLSTQQNFTINLNNVNEAPTGVTFTNVQAVQAGATGANAQVVKANAVDPDAIGSGFSNNSYRFSNGGLTDDTGLFKIDATTGQITTTRAVTASDVGQKTLKVVAYDSANGSLISPEISHIFDVVAADIPTIWITAADAVKNEGNSGTTAYTFTVTRSHGVGASSVNWNVAGTGNDPATADDFVSMSGSVSFADKETVKTITVLVKGDTVFEANEAFTVTLSGATNGAITGASATGVINNDDVAPGVPTVSIVATDAVKAEGDTGTTDFTFTVTRNSSVGLSTVDWSLGGTGNNPAASSDFETTSGTVVFANGETTKVITIKVKGDTVVEADEGFAVTLVNPENAVIDTGVAFGEIRNDDTTPVQNRAPTDITMSNYSVQELSGETTVVGQLSTVDADNTSGFTYTLIDNAGGRFKITNGVLVVDNGFKLDFEQATSHLVKIKVEDTAGGTFEKSLTISVTDMPREFTLGSVYNDIFKGGAGIDRLSGNAGNDTIFGNGGNDVLAGGAGNDVLRGGLGKDVLTGNSGKDTFVFDTKFNAKTNKDLIKDYSVKDDSIWLENTLFKSNKALYATIKKGTEAKPAKLASKFFTVGDKAKDKDAYFVYDSTKRVLYYDADGDGAKAAVAIATFSKNKALKNFIYKELFFI</sequence>
<dbReference type="InterPro" id="IPR001343">
    <property type="entry name" value="Hemolysn_Ca-bd"/>
</dbReference>
<keyword evidence="5" id="KW-0106">Calcium</keyword>
<dbReference type="SMART" id="SM00112">
    <property type="entry name" value="CA"/>
    <property type="match status" value="8"/>
</dbReference>
<dbReference type="PANTHER" id="PTHR24028:SF328">
    <property type="entry name" value="CADHERIN-3"/>
    <property type="match status" value="1"/>
</dbReference>
<protein>
    <recommendedName>
        <fullName evidence="8">Cadherin domain-containing protein</fullName>
    </recommendedName>
</protein>
<dbReference type="Pfam" id="PF00353">
    <property type="entry name" value="HemolysinCabind"/>
    <property type="match status" value="1"/>
</dbReference>
<evidence type="ECO:0000313" key="10">
    <source>
        <dbReference type="Proteomes" id="UP000707352"/>
    </source>
</evidence>
<dbReference type="SUPFAM" id="SSF49313">
    <property type="entry name" value="Cadherin-like"/>
    <property type="match status" value="8"/>
</dbReference>
<dbReference type="PRINTS" id="PR00205">
    <property type="entry name" value="CADHERIN"/>
</dbReference>
<feature type="domain" description="Cadherin" evidence="8">
    <location>
        <begin position="444"/>
        <end position="543"/>
    </location>
</feature>
<dbReference type="PROSITE" id="PS50268">
    <property type="entry name" value="CADHERIN_2"/>
    <property type="match status" value="8"/>
</dbReference>
<evidence type="ECO:0000256" key="6">
    <source>
        <dbReference type="ARBA" id="ARBA00022989"/>
    </source>
</evidence>
<gene>
    <name evidence="9" type="ORF">HB375_05305</name>
</gene>
<comment type="caution">
    <text evidence="9">The sequence shown here is derived from an EMBL/GenBank/DDBJ whole genome shotgun (WGS) entry which is preliminary data.</text>
</comment>
<feature type="domain" description="Cadherin" evidence="8">
    <location>
        <begin position="138"/>
        <end position="228"/>
    </location>
</feature>
<keyword evidence="2" id="KW-0812">Transmembrane</keyword>